<feature type="transmembrane region" description="Helical" evidence="3">
    <location>
        <begin position="43"/>
        <end position="66"/>
    </location>
</feature>
<dbReference type="AlphaFoldDB" id="A0A371RGX9"/>
<dbReference type="InParanoid" id="A0A371RGX9"/>
<keyword evidence="3" id="KW-1133">Transmembrane helix</keyword>
<evidence type="ECO:0000256" key="1">
    <source>
        <dbReference type="ARBA" id="ARBA00010690"/>
    </source>
</evidence>
<proteinExistence type="inferred from homology"/>
<sequence length="357" mass="38900">MAEGNDSGEKSLDPTPERIKRARQEGNVPSSPELQTLARFTGILVGTLGFAGALAIPFANSLLPYWDRPVAAASWLLNGANILEAFGPTVMFFLGFLFLAPVLVIAVLVAQQSITFSGKKLAPKLSKINPLKNAKNKFGPNGLVEFTKGMVKMIVVLVTAVLLTIGMFPELMSSVGSPPALAFSEMRKIAVVMLGMAVILAAAASAIEVPFKWSQHRSKLKMSFQEVKDEAKENEGDAEQKHKRREMGRSIAHNRQMLDVPTADVVVVNPSHYAVALKWNRGGGEVPRCVAKGVDHLAFQIRSRAESANVPIYRDVPTARSLYATVEVGEEIQREHYEAVAAAIRFADKLKKPKKDN</sequence>
<dbReference type="Proteomes" id="UP000264589">
    <property type="component" value="Unassembled WGS sequence"/>
</dbReference>
<organism evidence="4 5">
    <name type="scientific">Parvularcula marina</name>
    <dbReference type="NCBI Taxonomy" id="2292771"/>
    <lineage>
        <taxon>Bacteria</taxon>
        <taxon>Pseudomonadati</taxon>
        <taxon>Pseudomonadota</taxon>
        <taxon>Alphaproteobacteria</taxon>
        <taxon>Parvularculales</taxon>
        <taxon>Parvularculaceae</taxon>
        <taxon>Parvularcula</taxon>
    </lineage>
</organism>
<dbReference type="Gene3D" id="3.40.1690.10">
    <property type="entry name" value="secretion proteins EscU"/>
    <property type="match status" value="1"/>
</dbReference>
<reference evidence="4 5" key="1">
    <citation type="submission" date="2018-08" db="EMBL/GenBank/DDBJ databases">
        <title>Parvularcula sp. SM1705, isolated from surface water of the South Sea China.</title>
        <authorList>
            <person name="Sun L."/>
        </authorList>
    </citation>
    <scope>NUCLEOTIDE SEQUENCE [LARGE SCALE GENOMIC DNA]</scope>
    <source>
        <strain evidence="4 5">SM1705</strain>
    </source>
</reference>
<dbReference type="PRINTS" id="PR00950">
    <property type="entry name" value="TYPE3IMSPROT"/>
</dbReference>
<feature type="compositionally biased region" description="Basic and acidic residues" evidence="2">
    <location>
        <begin position="7"/>
        <end position="24"/>
    </location>
</feature>
<name>A0A371RGX9_9PROT</name>
<feature type="transmembrane region" description="Helical" evidence="3">
    <location>
        <begin position="150"/>
        <end position="169"/>
    </location>
</feature>
<evidence type="ECO:0000256" key="3">
    <source>
        <dbReference type="SAM" id="Phobius"/>
    </source>
</evidence>
<gene>
    <name evidence="4" type="ORF">DX908_05150</name>
</gene>
<comment type="similarity">
    <text evidence="1">Belongs to the type III secretion exporter family.</text>
</comment>
<accession>A0A371RGX9</accession>
<dbReference type="SUPFAM" id="SSF160544">
    <property type="entry name" value="EscU C-terminal domain-like"/>
    <property type="match status" value="1"/>
</dbReference>
<keyword evidence="3" id="KW-0472">Membrane</keyword>
<comment type="caution">
    <text evidence="4">The sequence shown here is derived from an EMBL/GenBank/DDBJ whole genome shotgun (WGS) entry which is preliminary data.</text>
</comment>
<keyword evidence="5" id="KW-1185">Reference proteome</keyword>
<evidence type="ECO:0000256" key="2">
    <source>
        <dbReference type="SAM" id="MobiDB-lite"/>
    </source>
</evidence>
<keyword evidence="4" id="KW-0969">Cilium</keyword>
<dbReference type="RefSeq" id="WP_116391350.1">
    <property type="nucleotide sequence ID" value="NZ_QUQO01000001.1"/>
</dbReference>
<dbReference type="FunCoup" id="A0A371RGX9">
    <property type="interactions" value="63"/>
</dbReference>
<dbReference type="PANTHER" id="PTHR30531">
    <property type="entry name" value="FLAGELLAR BIOSYNTHETIC PROTEIN FLHB"/>
    <property type="match status" value="1"/>
</dbReference>
<keyword evidence="3" id="KW-0812">Transmembrane</keyword>
<evidence type="ECO:0000313" key="4">
    <source>
        <dbReference type="EMBL" id="RFB04717.1"/>
    </source>
</evidence>
<dbReference type="InterPro" id="IPR006135">
    <property type="entry name" value="T3SS_substrate_exporter"/>
</dbReference>
<dbReference type="Gene3D" id="6.10.250.2080">
    <property type="match status" value="1"/>
</dbReference>
<dbReference type="GO" id="GO:0009306">
    <property type="term" value="P:protein secretion"/>
    <property type="evidence" value="ECO:0007669"/>
    <property type="project" value="InterPro"/>
</dbReference>
<dbReference type="PANTHER" id="PTHR30531:SF12">
    <property type="entry name" value="FLAGELLAR BIOSYNTHETIC PROTEIN FLHB"/>
    <property type="match status" value="1"/>
</dbReference>
<protein>
    <submittedName>
        <fullName evidence="4">Flagellar biosynthesis protein FlhB</fullName>
    </submittedName>
</protein>
<feature type="transmembrane region" description="Helical" evidence="3">
    <location>
        <begin position="86"/>
        <end position="110"/>
    </location>
</feature>
<evidence type="ECO:0000313" key="5">
    <source>
        <dbReference type="Proteomes" id="UP000264589"/>
    </source>
</evidence>
<keyword evidence="4" id="KW-0282">Flagellum</keyword>
<dbReference type="GO" id="GO:0005886">
    <property type="term" value="C:plasma membrane"/>
    <property type="evidence" value="ECO:0007669"/>
    <property type="project" value="TreeGrafter"/>
</dbReference>
<feature type="transmembrane region" description="Helical" evidence="3">
    <location>
        <begin position="189"/>
        <end position="211"/>
    </location>
</feature>
<feature type="region of interest" description="Disordered" evidence="2">
    <location>
        <begin position="1"/>
        <end position="30"/>
    </location>
</feature>
<dbReference type="EMBL" id="QUQO01000001">
    <property type="protein sequence ID" value="RFB04717.1"/>
    <property type="molecule type" value="Genomic_DNA"/>
</dbReference>
<keyword evidence="4" id="KW-0966">Cell projection</keyword>
<dbReference type="InterPro" id="IPR029025">
    <property type="entry name" value="T3SS_substrate_exporter_C"/>
</dbReference>
<dbReference type="OrthoDB" id="9807950at2"/>
<dbReference type="Pfam" id="PF01312">
    <property type="entry name" value="Bac_export_2"/>
    <property type="match status" value="1"/>
</dbReference>